<keyword evidence="3" id="KW-0862">Zinc</keyword>
<dbReference type="InterPro" id="IPR054418">
    <property type="entry name" value="MQNX/HUTI_composite_N"/>
</dbReference>
<dbReference type="GO" id="GO:0050270">
    <property type="term" value="F:S-adenosylhomocysteine deaminase activity"/>
    <property type="evidence" value="ECO:0007669"/>
    <property type="project" value="UniProtKB-EC"/>
</dbReference>
<dbReference type="Pfam" id="PF22039">
    <property type="entry name" value="HUTI_composite_bact"/>
    <property type="match status" value="1"/>
</dbReference>
<evidence type="ECO:0000256" key="1">
    <source>
        <dbReference type="ARBA" id="ARBA00022723"/>
    </source>
</evidence>
<dbReference type="Gene3D" id="3.20.20.140">
    <property type="entry name" value="Metal-dependent hydrolases"/>
    <property type="match status" value="1"/>
</dbReference>
<dbReference type="InterPro" id="IPR050287">
    <property type="entry name" value="MTA/SAH_deaminase"/>
</dbReference>
<dbReference type="AlphaFoldDB" id="L7VXQ0"/>
<feature type="domain" description="Amidohydrolase-related" evidence="4">
    <location>
        <begin position="77"/>
        <end position="425"/>
    </location>
</feature>
<dbReference type="GO" id="GO:0046872">
    <property type="term" value="F:metal ion binding"/>
    <property type="evidence" value="ECO:0007669"/>
    <property type="project" value="UniProtKB-KW"/>
</dbReference>
<evidence type="ECO:0000313" key="6">
    <source>
        <dbReference type="EMBL" id="AGC72399.1"/>
    </source>
</evidence>
<organism evidence="6">
    <name type="scientific">uncultured bacterium A1Q1_fos_15</name>
    <dbReference type="NCBI Taxonomy" id="1256548"/>
    <lineage>
        <taxon>Bacteria</taxon>
        <taxon>environmental samples</taxon>
    </lineage>
</organism>
<dbReference type="InterPro" id="IPR006680">
    <property type="entry name" value="Amidohydro-rel"/>
</dbReference>
<name>L7VXQ0_9BACT</name>
<keyword evidence="2 6" id="KW-0378">Hydrolase</keyword>
<dbReference type="EC" id="3.5.4.28" evidence="6"/>
<dbReference type="PANTHER" id="PTHR43794">
    <property type="entry name" value="AMINOHYDROLASE SSNA-RELATED"/>
    <property type="match status" value="1"/>
</dbReference>
<feature type="domain" description="Aminodeoxyfutalosine deaminase/Imidazolonepropionase-like composite" evidence="5">
    <location>
        <begin position="42"/>
        <end position="67"/>
    </location>
</feature>
<accession>L7VXQ0</accession>
<dbReference type="InterPro" id="IPR011059">
    <property type="entry name" value="Metal-dep_hydrolase_composite"/>
</dbReference>
<protein>
    <submittedName>
        <fullName evidence="6">S-adenosylhomocysteine deaminase/methylthioadenosine deaminase</fullName>
        <ecNumber evidence="6">3.5.4.28</ecNumber>
    </submittedName>
</protein>
<evidence type="ECO:0000256" key="2">
    <source>
        <dbReference type="ARBA" id="ARBA00022801"/>
    </source>
</evidence>
<evidence type="ECO:0000256" key="3">
    <source>
        <dbReference type="ARBA" id="ARBA00022833"/>
    </source>
</evidence>
<reference evidence="6" key="1">
    <citation type="submission" date="2012-09" db="EMBL/GenBank/DDBJ databases">
        <title>Metagenomic Characterization of a Microbial Community in Wastewater Detects High Levels of Antibiotic Resistance.</title>
        <authorList>
            <person name="Abrams M."/>
            <person name="Caldwell A."/>
            <person name="Vandaei E."/>
            <person name="Lee W."/>
            <person name="Perrott J."/>
            <person name="Khan S.Y."/>
            <person name="Ta J."/>
            <person name="Romero D."/>
            <person name="Nguyen V."/>
            <person name="Pourmand N."/>
            <person name="Ouverney C.C."/>
        </authorList>
    </citation>
    <scope>NUCLEOTIDE SEQUENCE</scope>
</reference>
<dbReference type="SUPFAM" id="SSF51556">
    <property type="entry name" value="Metallo-dependent hydrolases"/>
    <property type="match status" value="1"/>
</dbReference>
<sequence length="459" mass="47647">MATGSSRSDSNPTIISGAWLASPGLGPTASEAAAGHSIIAEGAVVVVDSTIIDVGDRHEMARRYPDAVTHHRPSSLLIPGMINAHAHLPMTMFRGLVDDIDLSAFLATVIPLEDAVLTAETVSLATELALVESFLAGVTSTLDMYFFHDAIFDVARRLGFRLFAGPILIDPFPGPLVDGVVAADRVDRATDWLSGRGDAGLGGGVVHAHSGYLTSPQMLEAAAELSDQFGVPLHVHAAESADEVAQIRERFDASPIEHLARHGCVSGRSVLAHCVHATASEIELIAEAGATVSHCPASNLGLASGVAPIPEMVRRGVNVAIGTDGPASSNNLDVRAAGRLAALLSKGTSGDATVLAADDLLARCTVGGALAVGRGTDLGRLLPGYRADVVVVDLSGPHHLPVHEPVGSLFSCGQGSDVTDVWVDGIQRVRDRQVVGVDMPALADRVSELGMHVRTKVAI</sequence>
<evidence type="ECO:0000259" key="5">
    <source>
        <dbReference type="Pfam" id="PF22039"/>
    </source>
</evidence>
<proteinExistence type="predicted"/>
<keyword evidence="1" id="KW-0479">Metal-binding</keyword>
<dbReference type="CDD" id="cd01298">
    <property type="entry name" value="ATZ_TRZ_like"/>
    <property type="match status" value="1"/>
</dbReference>
<dbReference type="InterPro" id="IPR032466">
    <property type="entry name" value="Metal_Hydrolase"/>
</dbReference>
<evidence type="ECO:0000259" key="4">
    <source>
        <dbReference type="Pfam" id="PF01979"/>
    </source>
</evidence>
<dbReference type="PANTHER" id="PTHR43794:SF11">
    <property type="entry name" value="AMIDOHYDROLASE-RELATED DOMAIN-CONTAINING PROTEIN"/>
    <property type="match status" value="1"/>
</dbReference>
<dbReference type="Pfam" id="PF01979">
    <property type="entry name" value="Amidohydro_1"/>
    <property type="match status" value="1"/>
</dbReference>
<dbReference type="SUPFAM" id="SSF51338">
    <property type="entry name" value="Composite domain of metallo-dependent hydrolases"/>
    <property type="match status" value="1"/>
</dbReference>
<dbReference type="Gene3D" id="2.30.40.10">
    <property type="entry name" value="Urease, subunit C, domain 1"/>
    <property type="match status" value="1"/>
</dbReference>
<dbReference type="EMBL" id="JX649900">
    <property type="protein sequence ID" value="AGC72399.1"/>
    <property type="molecule type" value="Genomic_DNA"/>
</dbReference>